<dbReference type="InterPro" id="IPR012337">
    <property type="entry name" value="RNaseH-like_sf"/>
</dbReference>
<evidence type="ECO:0000313" key="2">
    <source>
        <dbReference type="EMBL" id="CAG7900758.1"/>
    </source>
</evidence>
<dbReference type="GO" id="GO:0004523">
    <property type="term" value="F:RNA-DNA hybrid ribonuclease activity"/>
    <property type="evidence" value="ECO:0007669"/>
    <property type="project" value="InterPro"/>
</dbReference>
<reference evidence="3" key="1">
    <citation type="submission" date="2018-11" db="EMBL/GenBank/DDBJ databases">
        <authorList>
            <consortium name="Genoscope - CEA"/>
            <person name="William W."/>
        </authorList>
    </citation>
    <scope>NUCLEOTIDE SEQUENCE</scope>
</reference>
<dbReference type="Gene3D" id="3.30.420.10">
    <property type="entry name" value="Ribonuclease H-like superfamily/Ribonuclease H"/>
    <property type="match status" value="1"/>
</dbReference>
<name>A0A3P6BI68_BRACM</name>
<gene>
    <name evidence="3" type="ORF">BRAA07T28139Z</name>
    <name evidence="2" type="ORF">BRAPAZ1V2_A07P04020.2</name>
</gene>
<dbReference type="AlphaFoldDB" id="A0A3P6BI68"/>
<dbReference type="EMBL" id="LR031574">
    <property type="protein sequence ID" value="VDC95688.1"/>
    <property type="molecule type" value="Genomic_DNA"/>
</dbReference>
<dbReference type="Gramene" id="A07p04020.2_BraZ1">
    <property type="protein sequence ID" value="A07p04020.2_BraZ1.CDS.1"/>
    <property type="gene ID" value="A07g04020.2_BraZ1"/>
</dbReference>
<dbReference type="Proteomes" id="UP000694005">
    <property type="component" value="Chromosome A07"/>
</dbReference>
<evidence type="ECO:0000259" key="1">
    <source>
        <dbReference type="Pfam" id="PF13456"/>
    </source>
</evidence>
<dbReference type="PANTHER" id="PTHR47074:SF49">
    <property type="entry name" value="POLYNUCLEOTIDYL TRANSFERASE, RIBONUCLEASE H-LIKE SUPERFAMILY PROTEIN"/>
    <property type="match status" value="1"/>
</dbReference>
<dbReference type="PANTHER" id="PTHR47074">
    <property type="entry name" value="BNAC02G40300D PROTEIN"/>
    <property type="match status" value="1"/>
</dbReference>
<dbReference type="InterPro" id="IPR036397">
    <property type="entry name" value="RNaseH_sf"/>
</dbReference>
<proteinExistence type="predicted"/>
<dbReference type="GO" id="GO:0003676">
    <property type="term" value="F:nucleic acid binding"/>
    <property type="evidence" value="ECO:0007669"/>
    <property type="project" value="InterPro"/>
</dbReference>
<dbReference type="InterPro" id="IPR002156">
    <property type="entry name" value="RNaseH_domain"/>
</dbReference>
<dbReference type="SUPFAM" id="SSF53098">
    <property type="entry name" value="Ribonuclease H-like"/>
    <property type="match status" value="1"/>
</dbReference>
<organism evidence="3">
    <name type="scientific">Brassica campestris</name>
    <name type="common">Field mustard</name>
    <dbReference type="NCBI Taxonomy" id="3711"/>
    <lineage>
        <taxon>Eukaryota</taxon>
        <taxon>Viridiplantae</taxon>
        <taxon>Streptophyta</taxon>
        <taxon>Embryophyta</taxon>
        <taxon>Tracheophyta</taxon>
        <taxon>Spermatophyta</taxon>
        <taxon>Magnoliopsida</taxon>
        <taxon>eudicotyledons</taxon>
        <taxon>Gunneridae</taxon>
        <taxon>Pentapetalae</taxon>
        <taxon>rosids</taxon>
        <taxon>malvids</taxon>
        <taxon>Brassicales</taxon>
        <taxon>Brassicaceae</taxon>
        <taxon>Brassiceae</taxon>
        <taxon>Brassica</taxon>
    </lineage>
</organism>
<dbReference type="InterPro" id="IPR052929">
    <property type="entry name" value="RNase_H-like_EbsB-rel"/>
</dbReference>
<protein>
    <recommendedName>
        <fullName evidence="1">RNase H type-1 domain-containing protein</fullName>
    </recommendedName>
</protein>
<feature type="domain" description="RNase H type-1" evidence="1">
    <location>
        <begin position="1"/>
        <end position="82"/>
    </location>
</feature>
<dbReference type="EMBL" id="LS974623">
    <property type="protein sequence ID" value="CAG7900758.1"/>
    <property type="molecule type" value="Genomic_DNA"/>
</dbReference>
<accession>A0A3P6BI68</accession>
<sequence>MAEAIAIRNALLQAVDLNITHIWLRSDSQVLIGALSSGRHPIELYGMLSDISTISLFSFISCSFSFIKRECNGLANLHAKACLHSGPNHCNT</sequence>
<dbReference type="Pfam" id="PF13456">
    <property type="entry name" value="RVT_3"/>
    <property type="match status" value="1"/>
</dbReference>
<evidence type="ECO:0000313" key="3">
    <source>
        <dbReference type="EMBL" id="VDC95688.1"/>
    </source>
</evidence>